<evidence type="ECO:0000256" key="1">
    <source>
        <dbReference type="ARBA" id="ARBA00009981"/>
    </source>
</evidence>
<accession>A0A4R6Y7C5</accession>
<proteinExistence type="inferred from homology"/>
<dbReference type="OrthoDB" id="165038at2"/>
<dbReference type="NCBIfam" id="TIGR01552">
    <property type="entry name" value="phd_fam"/>
    <property type="match status" value="1"/>
</dbReference>
<dbReference type="SUPFAM" id="SSF143120">
    <property type="entry name" value="YefM-like"/>
    <property type="match status" value="1"/>
</dbReference>
<dbReference type="Proteomes" id="UP000294958">
    <property type="component" value="Unassembled WGS sequence"/>
</dbReference>
<name>A0A4R6Y7C5_9HYPH</name>
<evidence type="ECO:0000256" key="2">
    <source>
        <dbReference type="RuleBase" id="RU362080"/>
    </source>
</evidence>
<dbReference type="AlphaFoldDB" id="A0A4R6Y7C5"/>
<dbReference type="RefSeq" id="WP_133676051.1">
    <property type="nucleotide sequence ID" value="NZ_SNZF01000035.1"/>
</dbReference>
<comment type="similarity">
    <text evidence="1 2">Belongs to the phD/YefM antitoxin family.</text>
</comment>
<organism evidence="3 4">
    <name type="scientific">Aquamicrobium defluvii</name>
    <dbReference type="NCBI Taxonomy" id="69279"/>
    <lineage>
        <taxon>Bacteria</taxon>
        <taxon>Pseudomonadati</taxon>
        <taxon>Pseudomonadota</taxon>
        <taxon>Alphaproteobacteria</taxon>
        <taxon>Hyphomicrobiales</taxon>
        <taxon>Phyllobacteriaceae</taxon>
        <taxon>Aquamicrobium</taxon>
    </lineage>
</organism>
<keyword evidence="4" id="KW-1185">Reference proteome</keyword>
<dbReference type="Gene3D" id="3.40.1620.10">
    <property type="entry name" value="YefM-like domain"/>
    <property type="match status" value="1"/>
</dbReference>
<evidence type="ECO:0000313" key="4">
    <source>
        <dbReference type="Proteomes" id="UP000294958"/>
    </source>
</evidence>
<reference evidence="3 4" key="1">
    <citation type="submission" date="2019-03" db="EMBL/GenBank/DDBJ databases">
        <title>Genomic Encyclopedia of Type Strains, Phase IV (KMG-IV): sequencing the most valuable type-strain genomes for metagenomic binning, comparative biology and taxonomic classification.</title>
        <authorList>
            <person name="Goeker M."/>
        </authorList>
    </citation>
    <scope>NUCLEOTIDE SEQUENCE [LARGE SCALE GENOMIC DNA]</scope>
    <source>
        <strain evidence="3 4">DSM 11603</strain>
    </source>
</reference>
<dbReference type="Pfam" id="PF02604">
    <property type="entry name" value="PhdYeFM_antitox"/>
    <property type="match status" value="1"/>
</dbReference>
<protein>
    <recommendedName>
        <fullName evidence="2">Antitoxin</fullName>
    </recommendedName>
</protein>
<dbReference type="InterPro" id="IPR006442">
    <property type="entry name" value="Antitoxin_Phd/YefM"/>
</dbReference>
<evidence type="ECO:0000313" key="3">
    <source>
        <dbReference type="EMBL" id="TDR31229.1"/>
    </source>
</evidence>
<dbReference type="InterPro" id="IPR036165">
    <property type="entry name" value="YefM-like_sf"/>
</dbReference>
<gene>
    <name evidence="3" type="ORF">DES43_13538</name>
</gene>
<comment type="caution">
    <text evidence="3">The sequence shown here is derived from an EMBL/GenBank/DDBJ whole genome shotgun (WGS) entry which is preliminary data.</text>
</comment>
<dbReference type="EMBL" id="SNZF01000035">
    <property type="protein sequence ID" value="TDR31229.1"/>
    <property type="molecule type" value="Genomic_DNA"/>
</dbReference>
<sequence>MSGSNSTFTTSDFSRKSGDIIAEALRRPVTITQRNKPRLVILNIEDYERMRRQADTRMVGTLETMPDALLDEMSEAIEAYADDNEGGRS</sequence>
<comment type="function">
    <text evidence="2">Antitoxin component of a type II toxin-antitoxin (TA) system.</text>
</comment>